<feature type="region of interest" description="Disordered" evidence="1">
    <location>
        <begin position="112"/>
        <end position="170"/>
    </location>
</feature>
<evidence type="ECO:0000256" key="1">
    <source>
        <dbReference type="SAM" id="MobiDB-lite"/>
    </source>
</evidence>
<feature type="region of interest" description="Disordered" evidence="1">
    <location>
        <begin position="75"/>
        <end position="94"/>
    </location>
</feature>
<gene>
    <name evidence="2" type="ORF">TTHERM_00624370</name>
</gene>
<dbReference type="AlphaFoldDB" id="Q240U6"/>
<dbReference type="GeneID" id="7828540"/>
<dbReference type="HOGENOM" id="CLU_732573_0_0_1"/>
<dbReference type="KEGG" id="tet:TTHERM_00624370"/>
<proteinExistence type="predicted"/>
<feature type="region of interest" description="Disordered" evidence="1">
    <location>
        <begin position="1"/>
        <end position="30"/>
    </location>
</feature>
<dbReference type="RefSeq" id="XP_001022563.2">
    <property type="nucleotide sequence ID" value="XM_001022563.2"/>
</dbReference>
<feature type="compositionally biased region" description="Polar residues" evidence="1">
    <location>
        <begin position="112"/>
        <end position="121"/>
    </location>
</feature>
<evidence type="ECO:0000313" key="3">
    <source>
        <dbReference type="Proteomes" id="UP000009168"/>
    </source>
</evidence>
<dbReference type="Proteomes" id="UP000009168">
    <property type="component" value="Unassembled WGS sequence"/>
</dbReference>
<accession>Q240U6</accession>
<evidence type="ECO:0000313" key="2">
    <source>
        <dbReference type="EMBL" id="EAS02318.2"/>
    </source>
</evidence>
<dbReference type="EMBL" id="GG662540">
    <property type="protein sequence ID" value="EAS02318.2"/>
    <property type="molecule type" value="Genomic_DNA"/>
</dbReference>
<dbReference type="InParanoid" id="Q240U6"/>
<name>Q240U6_TETTS</name>
<reference evidence="3" key="1">
    <citation type="journal article" date="2006" name="PLoS Biol.">
        <title>Macronuclear genome sequence of the ciliate Tetrahymena thermophila, a model eukaryote.</title>
        <authorList>
            <person name="Eisen J.A."/>
            <person name="Coyne R.S."/>
            <person name="Wu M."/>
            <person name="Wu D."/>
            <person name="Thiagarajan M."/>
            <person name="Wortman J.R."/>
            <person name="Badger J.H."/>
            <person name="Ren Q."/>
            <person name="Amedeo P."/>
            <person name="Jones K.M."/>
            <person name="Tallon L.J."/>
            <person name="Delcher A.L."/>
            <person name="Salzberg S.L."/>
            <person name="Silva J.C."/>
            <person name="Haas B.J."/>
            <person name="Majoros W.H."/>
            <person name="Farzad M."/>
            <person name="Carlton J.M."/>
            <person name="Smith R.K. Jr."/>
            <person name="Garg J."/>
            <person name="Pearlman R.E."/>
            <person name="Karrer K.M."/>
            <person name="Sun L."/>
            <person name="Manning G."/>
            <person name="Elde N.C."/>
            <person name="Turkewitz A.P."/>
            <person name="Asai D.J."/>
            <person name="Wilkes D.E."/>
            <person name="Wang Y."/>
            <person name="Cai H."/>
            <person name="Collins K."/>
            <person name="Stewart B.A."/>
            <person name="Lee S.R."/>
            <person name="Wilamowska K."/>
            <person name="Weinberg Z."/>
            <person name="Ruzzo W.L."/>
            <person name="Wloga D."/>
            <person name="Gaertig J."/>
            <person name="Frankel J."/>
            <person name="Tsao C.-C."/>
            <person name="Gorovsky M.A."/>
            <person name="Keeling P.J."/>
            <person name="Waller R.F."/>
            <person name="Patron N.J."/>
            <person name="Cherry J.M."/>
            <person name="Stover N.A."/>
            <person name="Krieger C.J."/>
            <person name="del Toro C."/>
            <person name="Ryder H.F."/>
            <person name="Williamson S.C."/>
            <person name="Barbeau R.A."/>
            <person name="Hamilton E.P."/>
            <person name="Orias E."/>
        </authorList>
    </citation>
    <scope>NUCLEOTIDE SEQUENCE [LARGE SCALE GENOMIC DNA]</scope>
    <source>
        <strain evidence="3">SB210</strain>
    </source>
</reference>
<organism evidence="2 3">
    <name type="scientific">Tetrahymena thermophila (strain SB210)</name>
    <dbReference type="NCBI Taxonomy" id="312017"/>
    <lineage>
        <taxon>Eukaryota</taxon>
        <taxon>Sar</taxon>
        <taxon>Alveolata</taxon>
        <taxon>Ciliophora</taxon>
        <taxon>Intramacronucleata</taxon>
        <taxon>Oligohymenophorea</taxon>
        <taxon>Hymenostomatida</taxon>
        <taxon>Tetrahymenina</taxon>
        <taxon>Tetrahymenidae</taxon>
        <taxon>Tetrahymena</taxon>
    </lineage>
</organism>
<keyword evidence="3" id="KW-1185">Reference proteome</keyword>
<feature type="compositionally biased region" description="Polar residues" evidence="1">
    <location>
        <begin position="136"/>
        <end position="148"/>
    </location>
</feature>
<feature type="compositionally biased region" description="Low complexity" evidence="1">
    <location>
        <begin position="125"/>
        <end position="135"/>
    </location>
</feature>
<feature type="compositionally biased region" description="Polar residues" evidence="1">
    <location>
        <begin position="75"/>
        <end position="87"/>
    </location>
</feature>
<sequence>MSQEQLTPAQNDNELFDGEESNEQNQKNLQKLDYHIENQQQAMNIEEYDNKEKQNTEPSNQYSTIISDNIQTYYTNQNPSEFNNPFENDQENEEFDGQNNQLITYEEIEGSDQYSSCSTQKLQDESNSNSDQESSYGSQTILQSQQYFQKEESQSNDESQNMSEDAKLEDEENKFKDVFNSIVGKYRNFVSKDKLYYEQKIMCPQIDYQFKEEVQNYFNQIDDDFYLCNGSINDHSSSFYNIYWLYRSNSIVDNQKSLAYFLKQLKMHDIYNQENDEGMFIYELYYSFLNECNEDSESKQKNFDLSE</sequence>
<feature type="compositionally biased region" description="Polar residues" evidence="1">
    <location>
        <begin position="1"/>
        <end position="13"/>
    </location>
</feature>
<protein>
    <submittedName>
        <fullName evidence="2">Uncharacterized protein</fullName>
    </submittedName>
</protein>